<dbReference type="RefSeq" id="WP_185958570.1">
    <property type="nucleotide sequence ID" value="NZ_FXTK01000002.1"/>
</dbReference>
<gene>
    <name evidence="1" type="ORF">SAMN06265221_102248</name>
</gene>
<name>A0A521BDH6_9RHOB</name>
<dbReference type="AlphaFoldDB" id="A0A521BDH6"/>
<dbReference type="EMBL" id="FXTK01000002">
    <property type="protein sequence ID" value="SMO45144.1"/>
    <property type="molecule type" value="Genomic_DNA"/>
</dbReference>
<proteinExistence type="predicted"/>
<dbReference type="Proteomes" id="UP000319014">
    <property type="component" value="Unassembled WGS sequence"/>
</dbReference>
<protein>
    <submittedName>
        <fullName evidence="1">Uncharacterized protein</fullName>
    </submittedName>
</protein>
<evidence type="ECO:0000313" key="2">
    <source>
        <dbReference type="Proteomes" id="UP000319014"/>
    </source>
</evidence>
<reference evidence="1 2" key="1">
    <citation type="submission" date="2017-05" db="EMBL/GenBank/DDBJ databases">
        <authorList>
            <person name="Varghese N."/>
            <person name="Submissions S."/>
        </authorList>
    </citation>
    <scope>NUCLEOTIDE SEQUENCE [LARGE SCALE GENOMIC DNA]</scope>
    <source>
        <strain evidence="1 2">DSM 100094</strain>
    </source>
</reference>
<sequence length="50" mass="5510">MDIGSSLAEMKSMQAQALQTQTEINKQSMMFNTAMAAKDAEKKAWEKISG</sequence>
<evidence type="ECO:0000313" key="1">
    <source>
        <dbReference type="EMBL" id="SMO45144.1"/>
    </source>
</evidence>
<keyword evidence="2" id="KW-1185">Reference proteome</keyword>
<accession>A0A521BDH6</accession>
<organism evidence="1 2">
    <name type="scientific">Paracoccus laeviglucosivorans</name>
    <dbReference type="NCBI Taxonomy" id="1197861"/>
    <lineage>
        <taxon>Bacteria</taxon>
        <taxon>Pseudomonadati</taxon>
        <taxon>Pseudomonadota</taxon>
        <taxon>Alphaproteobacteria</taxon>
        <taxon>Rhodobacterales</taxon>
        <taxon>Paracoccaceae</taxon>
        <taxon>Paracoccus</taxon>
    </lineage>
</organism>